<dbReference type="InterPro" id="IPR005662">
    <property type="entry name" value="GTPase_Era-like"/>
</dbReference>
<feature type="binding site" evidence="6">
    <location>
        <begin position="12"/>
        <end position="19"/>
    </location>
    <ligand>
        <name>GTP</name>
        <dbReference type="ChEBI" id="CHEBI:37565"/>
    </ligand>
</feature>
<dbReference type="GO" id="GO:0000028">
    <property type="term" value="P:ribosomal small subunit assembly"/>
    <property type="evidence" value="ECO:0007669"/>
    <property type="project" value="TreeGrafter"/>
</dbReference>
<feature type="domain" description="Era-type G" evidence="10">
    <location>
        <begin position="4"/>
        <end position="169"/>
    </location>
</feature>
<dbReference type="Gene3D" id="3.40.50.300">
    <property type="entry name" value="P-loop containing nucleotide triphosphate hydrolases"/>
    <property type="match status" value="1"/>
</dbReference>
<comment type="subunit">
    <text evidence="6">Monomer.</text>
</comment>
<dbReference type="InterPro" id="IPR030388">
    <property type="entry name" value="G_ERA_dom"/>
</dbReference>
<keyword evidence="3 6" id="KW-0547">Nucleotide-binding</keyword>
<evidence type="ECO:0000256" key="5">
    <source>
        <dbReference type="ARBA" id="ARBA00023134"/>
    </source>
</evidence>
<keyword evidence="6" id="KW-0699">rRNA-binding</keyword>
<evidence type="ECO:0000313" key="11">
    <source>
        <dbReference type="EMBL" id="KXK64181.1"/>
    </source>
</evidence>
<dbReference type="PANTHER" id="PTHR42698">
    <property type="entry name" value="GTPASE ERA"/>
    <property type="match status" value="1"/>
</dbReference>
<evidence type="ECO:0000256" key="7">
    <source>
        <dbReference type="PROSITE-ProRule" id="PRU01050"/>
    </source>
</evidence>
<keyword evidence="6" id="KW-0690">Ribosome biogenesis</keyword>
<dbReference type="PROSITE" id="PS50823">
    <property type="entry name" value="KH_TYPE_2"/>
    <property type="match status" value="1"/>
</dbReference>
<dbReference type="HAMAP" id="MF_00367">
    <property type="entry name" value="GTPase_Era"/>
    <property type="match status" value="1"/>
</dbReference>
<dbReference type="CDD" id="cd22534">
    <property type="entry name" value="KH-II_Era"/>
    <property type="match status" value="1"/>
</dbReference>
<gene>
    <name evidence="6" type="primary">era</name>
    <name evidence="11" type="ORF">HMPREF3293_02825</name>
</gene>
<dbReference type="AlphaFoldDB" id="A0A136Q0G2"/>
<keyword evidence="6" id="KW-0963">Cytoplasm</keyword>
<dbReference type="EMBL" id="LSZW01000065">
    <property type="protein sequence ID" value="KXK64181.1"/>
    <property type="molecule type" value="Genomic_DNA"/>
</dbReference>
<dbReference type="Gene3D" id="3.30.300.20">
    <property type="match status" value="1"/>
</dbReference>
<dbReference type="GO" id="GO:0003924">
    <property type="term" value="F:GTPase activity"/>
    <property type="evidence" value="ECO:0007669"/>
    <property type="project" value="UniProtKB-UniRule"/>
</dbReference>
<dbReference type="SUPFAM" id="SSF54814">
    <property type="entry name" value="Prokaryotic type KH domain (KH-domain type II)"/>
    <property type="match status" value="1"/>
</dbReference>
<dbReference type="RefSeq" id="WP_066521349.1">
    <property type="nucleotide sequence ID" value="NZ_CABMOF010000005.1"/>
</dbReference>
<feature type="region of interest" description="G4" evidence="7">
    <location>
        <begin position="121"/>
        <end position="124"/>
    </location>
</feature>
<dbReference type="NCBIfam" id="TIGR00231">
    <property type="entry name" value="small_GTP"/>
    <property type="match status" value="1"/>
</dbReference>
<protein>
    <recommendedName>
        <fullName evidence="2 6">GTPase Era</fullName>
    </recommendedName>
</protein>
<dbReference type="NCBIfam" id="NF000908">
    <property type="entry name" value="PRK00089.1"/>
    <property type="match status" value="1"/>
</dbReference>
<feature type="region of interest" description="G3" evidence="7">
    <location>
        <begin position="59"/>
        <end position="62"/>
    </location>
</feature>
<keyword evidence="4 6" id="KW-0694">RNA-binding</keyword>
<comment type="function">
    <text evidence="6">An essential GTPase that binds both GDP and GTP, with rapid nucleotide exchange. Plays a role in 16S rRNA processing and 30S ribosomal subunit biogenesis and possibly also in cell cycle regulation and energy metabolism.</text>
</comment>
<dbReference type="InterPro" id="IPR005225">
    <property type="entry name" value="Small_GTP-bd"/>
</dbReference>
<accession>A0A136Q0G2</accession>
<dbReference type="PROSITE" id="PS51713">
    <property type="entry name" value="G_ERA"/>
    <property type="match status" value="1"/>
</dbReference>
<evidence type="ECO:0000259" key="9">
    <source>
        <dbReference type="PROSITE" id="PS50823"/>
    </source>
</evidence>
<dbReference type="FunFam" id="3.30.300.20:FF:000003">
    <property type="entry name" value="GTPase Era"/>
    <property type="match status" value="1"/>
</dbReference>
<organism evidence="11 12">
    <name type="scientific">Christensenella minuta</name>
    <dbReference type="NCBI Taxonomy" id="626937"/>
    <lineage>
        <taxon>Bacteria</taxon>
        <taxon>Bacillati</taxon>
        <taxon>Bacillota</taxon>
        <taxon>Clostridia</taxon>
        <taxon>Christensenellales</taxon>
        <taxon>Christensenellaceae</taxon>
        <taxon>Christensenella</taxon>
    </lineage>
</organism>
<feature type="region of interest" description="G2" evidence="7">
    <location>
        <begin position="38"/>
        <end position="42"/>
    </location>
</feature>
<dbReference type="GO" id="GO:0070181">
    <property type="term" value="F:small ribosomal subunit rRNA binding"/>
    <property type="evidence" value="ECO:0007669"/>
    <property type="project" value="UniProtKB-UniRule"/>
</dbReference>
<dbReference type="OrthoDB" id="9805918at2"/>
<dbReference type="CDD" id="cd04163">
    <property type="entry name" value="Era"/>
    <property type="match status" value="1"/>
</dbReference>
<evidence type="ECO:0000256" key="2">
    <source>
        <dbReference type="ARBA" id="ARBA00020484"/>
    </source>
</evidence>
<dbReference type="KEGG" id="cmiu:B1H56_02835"/>
<evidence type="ECO:0000256" key="3">
    <source>
        <dbReference type="ARBA" id="ARBA00022741"/>
    </source>
</evidence>
<dbReference type="Pfam" id="PF01926">
    <property type="entry name" value="MMR_HSR1"/>
    <property type="match status" value="1"/>
</dbReference>
<dbReference type="InterPro" id="IPR015946">
    <property type="entry name" value="KH_dom-like_a/b"/>
</dbReference>
<dbReference type="Proteomes" id="UP000070366">
    <property type="component" value="Unassembled WGS sequence"/>
</dbReference>
<keyword evidence="6" id="KW-1003">Cell membrane</keyword>
<dbReference type="GO" id="GO:0043024">
    <property type="term" value="F:ribosomal small subunit binding"/>
    <property type="evidence" value="ECO:0007669"/>
    <property type="project" value="TreeGrafter"/>
</dbReference>
<evidence type="ECO:0000256" key="6">
    <source>
        <dbReference type="HAMAP-Rule" id="MF_00367"/>
    </source>
</evidence>
<feature type="region of interest" description="G5" evidence="7">
    <location>
        <begin position="148"/>
        <end position="150"/>
    </location>
</feature>
<comment type="subcellular location">
    <subcellularLocation>
        <location evidence="6">Cytoplasm</location>
    </subcellularLocation>
    <subcellularLocation>
        <location evidence="6">Cell membrane</location>
        <topology evidence="6">Peripheral membrane protein</topology>
    </subcellularLocation>
</comment>
<sequence length="296" mass="32911">MEFKSGFIALTGSPNVGKSTLLNALVGTKIAIVSKKPQTTRNRITGVLTREDCQMIFMDTPGLQTPKNKLGEFMLKTAEQTARDVDAVLFVADAKVGVREKDEEILTRLANSETPLVIALNKIDAVDGERAAEQETILRKYGKPVFRISAAEKLGLAELAEYLKRYLVEGPMYYPADMVTDQPEQVIAAEFIREKALKSIGKEIPHGIGVVVEKLEREEDRDLTNIDAVIYCEKDSHKGIIIGAGGRMLKKIASAAREDMQMLFGGKVFLQVWVKVKPDWRNKAGVLRTLGYDERQ</sequence>
<dbReference type="GO" id="GO:0005886">
    <property type="term" value="C:plasma membrane"/>
    <property type="evidence" value="ECO:0007669"/>
    <property type="project" value="UniProtKB-SubCell"/>
</dbReference>
<dbReference type="InterPro" id="IPR027417">
    <property type="entry name" value="P-loop_NTPase"/>
</dbReference>
<dbReference type="SUPFAM" id="SSF52540">
    <property type="entry name" value="P-loop containing nucleoside triphosphate hydrolases"/>
    <property type="match status" value="1"/>
</dbReference>
<feature type="region of interest" description="G1" evidence="7">
    <location>
        <begin position="12"/>
        <end position="19"/>
    </location>
</feature>
<dbReference type="GO" id="GO:0005829">
    <property type="term" value="C:cytosol"/>
    <property type="evidence" value="ECO:0007669"/>
    <property type="project" value="TreeGrafter"/>
</dbReference>
<dbReference type="PATRIC" id="fig|626937.4.peg.2785"/>
<dbReference type="InterPro" id="IPR004044">
    <property type="entry name" value="KH_dom_type_2"/>
</dbReference>
<feature type="binding site" evidence="6">
    <location>
        <begin position="121"/>
        <end position="124"/>
    </location>
    <ligand>
        <name>GTP</name>
        <dbReference type="ChEBI" id="CHEBI:37565"/>
    </ligand>
</feature>
<dbReference type="InterPro" id="IPR006073">
    <property type="entry name" value="GTP-bd"/>
</dbReference>
<dbReference type="InterPro" id="IPR009019">
    <property type="entry name" value="KH_sf_prok-type"/>
</dbReference>
<dbReference type="NCBIfam" id="TIGR00436">
    <property type="entry name" value="era"/>
    <property type="match status" value="1"/>
</dbReference>
<evidence type="ECO:0000259" key="10">
    <source>
        <dbReference type="PROSITE" id="PS51713"/>
    </source>
</evidence>
<name>A0A136Q0G2_9FIRM</name>
<evidence type="ECO:0000313" key="12">
    <source>
        <dbReference type="Proteomes" id="UP000070366"/>
    </source>
</evidence>
<evidence type="ECO:0000256" key="4">
    <source>
        <dbReference type="ARBA" id="ARBA00022884"/>
    </source>
</evidence>
<keyword evidence="5 6" id="KW-0342">GTP-binding</keyword>
<evidence type="ECO:0000256" key="8">
    <source>
        <dbReference type="RuleBase" id="RU003761"/>
    </source>
</evidence>
<dbReference type="PANTHER" id="PTHR42698:SF1">
    <property type="entry name" value="GTPASE ERA, MITOCHONDRIAL"/>
    <property type="match status" value="1"/>
</dbReference>
<feature type="domain" description="KH type-2" evidence="9">
    <location>
        <begin position="200"/>
        <end position="278"/>
    </location>
</feature>
<comment type="caution">
    <text evidence="11">The sequence shown here is derived from an EMBL/GenBank/DDBJ whole genome shotgun (WGS) entry which is preliminary data.</text>
</comment>
<dbReference type="STRING" id="626937.HMPREF3293_02825"/>
<evidence type="ECO:0000256" key="1">
    <source>
        <dbReference type="ARBA" id="ARBA00007921"/>
    </source>
</evidence>
<dbReference type="GO" id="GO:0005525">
    <property type="term" value="F:GTP binding"/>
    <property type="evidence" value="ECO:0007669"/>
    <property type="project" value="UniProtKB-UniRule"/>
</dbReference>
<comment type="similarity">
    <text evidence="1 6 7 8">Belongs to the TRAFAC class TrmE-Era-EngA-EngB-Septin-like GTPase superfamily. Era GTPase family.</text>
</comment>
<feature type="binding site" evidence="6">
    <location>
        <begin position="59"/>
        <end position="63"/>
    </location>
    <ligand>
        <name>GTP</name>
        <dbReference type="ChEBI" id="CHEBI:37565"/>
    </ligand>
</feature>
<reference evidence="11 12" key="1">
    <citation type="submission" date="2016-02" db="EMBL/GenBank/DDBJ databases">
        <authorList>
            <person name="Wen L."/>
            <person name="He K."/>
            <person name="Yang H."/>
        </authorList>
    </citation>
    <scope>NUCLEOTIDE SEQUENCE [LARGE SCALE GENOMIC DNA]</scope>
    <source>
        <strain evidence="11 12">DSM 22607</strain>
    </source>
</reference>
<keyword evidence="6" id="KW-0472">Membrane</keyword>
<proteinExistence type="inferred from homology"/>
<dbReference type="Pfam" id="PF07650">
    <property type="entry name" value="KH_2"/>
    <property type="match status" value="1"/>
</dbReference>
<keyword evidence="12" id="KW-1185">Reference proteome</keyword>